<sequence>MKVFLNLLKKEWSENAKYFLYYYLGFTIIFIGLVAYVCYDGYMKTQEYKQFVFSYDSILTPMIFSFPVGGVIAVYWGHNSLFKRKKMIQTLTLPVSNLQKWLCLFTIYSISFFIISLIWNNILMISVEAFINSLEFVKRYRTINNWSNQVIKSNVFIFFLLILLFIQSIFYVGLFHFKKYGIIKTLFISIVIVYLFFEHTSSMAGFFGGYNNPFKGEELGLGIDEDKYFAMYNNSKLIEFLLFIFTLSVPIILFIASYFRLKERELR</sequence>
<reference evidence="3" key="1">
    <citation type="journal article" date="2020" name="Int. J. Syst. Evol. Microbiol.">
        <title>Capnocytophaga felis sp. nov. isolated from the feline oral cavity.</title>
        <authorList>
            <person name="Suzuki M."/>
            <person name="Umeda K."/>
            <person name="Kimura M."/>
            <person name="Imaoka K."/>
            <person name="Morikawa S."/>
            <person name="Maeda K."/>
        </authorList>
    </citation>
    <scope>NUCLEOTIDE SEQUENCE [LARGE SCALE GENOMIC DNA]</scope>
    <source>
        <strain evidence="3">KC07070</strain>
    </source>
</reference>
<keyword evidence="1" id="KW-1133">Transmembrane helix</keyword>
<evidence type="ECO:0000256" key="1">
    <source>
        <dbReference type="SAM" id="Phobius"/>
    </source>
</evidence>
<gene>
    <name evidence="2" type="ORF">RCZ01_19590</name>
</gene>
<dbReference type="Proteomes" id="UP000398217">
    <property type="component" value="Unassembled WGS sequence"/>
</dbReference>
<protein>
    <submittedName>
        <fullName evidence="2">Uncharacterized protein</fullName>
    </submittedName>
</protein>
<evidence type="ECO:0000313" key="2">
    <source>
        <dbReference type="EMBL" id="GET46657.1"/>
    </source>
</evidence>
<name>A0A5M4BBN8_9FLAO</name>
<dbReference type="OrthoDB" id="1151597at2"/>
<comment type="caution">
    <text evidence="2">The sequence shown here is derived from an EMBL/GenBank/DDBJ whole genome shotgun (WGS) entry which is preliminary data.</text>
</comment>
<feature type="transmembrane region" description="Helical" evidence="1">
    <location>
        <begin position="155"/>
        <end position="174"/>
    </location>
</feature>
<dbReference type="EMBL" id="BLBC01000013">
    <property type="protein sequence ID" value="GET46657.1"/>
    <property type="molecule type" value="Genomic_DNA"/>
</dbReference>
<feature type="transmembrane region" description="Helical" evidence="1">
    <location>
        <begin position="58"/>
        <end position="77"/>
    </location>
</feature>
<evidence type="ECO:0000313" key="3">
    <source>
        <dbReference type="Proteomes" id="UP000398217"/>
    </source>
</evidence>
<proteinExistence type="predicted"/>
<dbReference type="AlphaFoldDB" id="A0A5M4BBN8"/>
<dbReference type="RefSeq" id="WP_155285285.1">
    <property type="nucleotide sequence ID" value="NZ_BLBC01000013.1"/>
</dbReference>
<feature type="transmembrane region" description="Helical" evidence="1">
    <location>
        <begin position="20"/>
        <end position="38"/>
    </location>
</feature>
<keyword evidence="3" id="KW-1185">Reference proteome</keyword>
<accession>A0A5M4BBN8</accession>
<feature type="transmembrane region" description="Helical" evidence="1">
    <location>
        <begin position="98"/>
        <end position="119"/>
    </location>
</feature>
<organism evidence="2 3">
    <name type="scientific">Capnocytophaga felis</name>
    <dbReference type="NCBI Taxonomy" id="2267611"/>
    <lineage>
        <taxon>Bacteria</taxon>
        <taxon>Pseudomonadati</taxon>
        <taxon>Bacteroidota</taxon>
        <taxon>Flavobacteriia</taxon>
        <taxon>Flavobacteriales</taxon>
        <taxon>Flavobacteriaceae</taxon>
        <taxon>Capnocytophaga</taxon>
    </lineage>
</organism>
<feature type="transmembrane region" description="Helical" evidence="1">
    <location>
        <begin position="240"/>
        <end position="261"/>
    </location>
</feature>
<feature type="transmembrane region" description="Helical" evidence="1">
    <location>
        <begin position="181"/>
        <end position="197"/>
    </location>
</feature>
<keyword evidence="1" id="KW-0472">Membrane</keyword>
<keyword evidence="1" id="KW-0812">Transmembrane</keyword>